<dbReference type="RefSeq" id="WP_210682715.1">
    <property type="nucleotide sequence ID" value="NZ_JAGMWN010000006.1"/>
</dbReference>
<dbReference type="GO" id="GO:0016740">
    <property type="term" value="F:transferase activity"/>
    <property type="evidence" value="ECO:0007669"/>
    <property type="project" value="InterPro"/>
</dbReference>
<proteinExistence type="predicted"/>
<gene>
    <name evidence="3" type="ORF">KAJ83_14065</name>
</gene>
<dbReference type="InterPro" id="IPR005490">
    <property type="entry name" value="LD_TPept_cat_dom"/>
</dbReference>
<dbReference type="PROSITE" id="PS52029">
    <property type="entry name" value="LD_TPASE"/>
    <property type="match status" value="1"/>
</dbReference>
<dbReference type="Proteomes" id="UP000672602">
    <property type="component" value="Unassembled WGS sequence"/>
</dbReference>
<name>A0A8J7SP64_9PROT</name>
<dbReference type="Pfam" id="PF03734">
    <property type="entry name" value="YkuD"/>
    <property type="match status" value="1"/>
</dbReference>
<dbReference type="GO" id="GO:0009252">
    <property type="term" value="P:peptidoglycan biosynthetic process"/>
    <property type="evidence" value="ECO:0007669"/>
    <property type="project" value="UniProtKB-KW"/>
</dbReference>
<keyword evidence="1" id="KW-0961">Cell wall biogenesis/degradation</keyword>
<dbReference type="EMBL" id="JAGMWN010000006">
    <property type="protein sequence ID" value="MBP5858141.1"/>
    <property type="molecule type" value="Genomic_DNA"/>
</dbReference>
<feature type="domain" description="L,D-TPase catalytic" evidence="2">
    <location>
        <begin position="1"/>
        <end position="164"/>
    </location>
</feature>
<evidence type="ECO:0000256" key="1">
    <source>
        <dbReference type="PROSITE-ProRule" id="PRU01373"/>
    </source>
</evidence>
<dbReference type="GO" id="GO:0071555">
    <property type="term" value="P:cell wall organization"/>
    <property type="evidence" value="ECO:0007669"/>
    <property type="project" value="UniProtKB-UniRule"/>
</dbReference>
<organism evidence="3 4">
    <name type="scientific">Marivibrio halodurans</name>
    <dbReference type="NCBI Taxonomy" id="2039722"/>
    <lineage>
        <taxon>Bacteria</taxon>
        <taxon>Pseudomonadati</taxon>
        <taxon>Pseudomonadota</taxon>
        <taxon>Alphaproteobacteria</taxon>
        <taxon>Rhodospirillales</taxon>
        <taxon>Rhodospirillaceae</taxon>
        <taxon>Marivibrio</taxon>
    </lineage>
</organism>
<reference evidence="3" key="1">
    <citation type="submission" date="2021-04" db="EMBL/GenBank/DDBJ databases">
        <authorList>
            <person name="Zhang D.-C."/>
        </authorList>
    </citation>
    <scope>NUCLEOTIDE SEQUENCE</scope>
    <source>
        <strain evidence="3">CGMCC 1.15697</strain>
    </source>
</reference>
<evidence type="ECO:0000313" key="3">
    <source>
        <dbReference type="EMBL" id="MBP5858141.1"/>
    </source>
</evidence>
<protein>
    <submittedName>
        <fullName evidence="3">L,D-transpeptidase family protein</fullName>
    </submittedName>
</protein>
<comment type="pathway">
    <text evidence="1">Cell wall biogenesis; peptidoglycan biosynthesis.</text>
</comment>
<accession>A0A8J7SP64</accession>
<feature type="active site" description="Proton donor/acceptor" evidence="1">
    <location>
        <position position="128"/>
    </location>
</feature>
<dbReference type="AlphaFoldDB" id="A0A8J7SP64"/>
<evidence type="ECO:0000313" key="4">
    <source>
        <dbReference type="Proteomes" id="UP000672602"/>
    </source>
</evidence>
<dbReference type="PANTHER" id="PTHR38589:SF1">
    <property type="entry name" value="BLR0621 PROTEIN"/>
    <property type="match status" value="1"/>
</dbReference>
<sequence length="173" mass="18825">MRIRVSEDGLEMPDGRRVTCALGRGGIRARKQEGDGVTPAGIWPIRRVLYRPDRVAKPRTKLPVATIGERDGWCDDPADPAYNLPITLPYEASHEEMWREDALYDLVGILGYNDDPPEAGRGSAIFLHVARPDYGPTEGCVALALPDLLMLLEQIAPDSALQIGAGAASTPHD</sequence>
<feature type="active site" description="Nucleophile" evidence="1">
    <location>
        <position position="140"/>
    </location>
</feature>
<comment type="caution">
    <text evidence="3">The sequence shown here is derived from an EMBL/GenBank/DDBJ whole genome shotgun (WGS) entry which is preliminary data.</text>
</comment>
<keyword evidence="4" id="KW-1185">Reference proteome</keyword>
<dbReference type="PANTHER" id="PTHR38589">
    <property type="entry name" value="BLR0621 PROTEIN"/>
    <property type="match status" value="1"/>
</dbReference>
<keyword evidence="1" id="KW-0573">Peptidoglycan synthesis</keyword>
<keyword evidence="1" id="KW-0133">Cell shape</keyword>
<evidence type="ECO:0000259" key="2">
    <source>
        <dbReference type="PROSITE" id="PS52029"/>
    </source>
</evidence>
<dbReference type="GO" id="GO:0008360">
    <property type="term" value="P:regulation of cell shape"/>
    <property type="evidence" value="ECO:0007669"/>
    <property type="project" value="UniProtKB-UniRule"/>
</dbReference>